<keyword evidence="1" id="KW-0175">Coiled coil</keyword>
<proteinExistence type="predicted"/>
<feature type="compositionally biased region" description="Low complexity" evidence="2">
    <location>
        <begin position="1"/>
        <end position="14"/>
    </location>
</feature>
<evidence type="ECO:0000313" key="3">
    <source>
        <dbReference type="EMBL" id="CAG7726246.1"/>
    </source>
</evidence>
<feature type="region of interest" description="Disordered" evidence="2">
    <location>
        <begin position="1"/>
        <end position="21"/>
    </location>
</feature>
<dbReference type="EMBL" id="CAJVCH010132876">
    <property type="protein sequence ID" value="CAG7726246.1"/>
    <property type="molecule type" value="Genomic_DNA"/>
</dbReference>
<accession>A0A8J2P6E4</accession>
<evidence type="ECO:0000256" key="2">
    <source>
        <dbReference type="SAM" id="MobiDB-lite"/>
    </source>
</evidence>
<organism evidence="3 4">
    <name type="scientific">Allacma fusca</name>
    <dbReference type="NCBI Taxonomy" id="39272"/>
    <lineage>
        <taxon>Eukaryota</taxon>
        <taxon>Metazoa</taxon>
        <taxon>Ecdysozoa</taxon>
        <taxon>Arthropoda</taxon>
        <taxon>Hexapoda</taxon>
        <taxon>Collembola</taxon>
        <taxon>Symphypleona</taxon>
        <taxon>Sminthuridae</taxon>
        <taxon>Allacma</taxon>
    </lineage>
</organism>
<name>A0A8J2P6E4_9HEXA</name>
<comment type="caution">
    <text evidence="3">The sequence shown here is derived from an EMBL/GenBank/DDBJ whole genome shotgun (WGS) entry which is preliminary data.</text>
</comment>
<gene>
    <name evidence="3" type="ORF">AFUS01_LOCUS15166</name>
</gene>
<dbReference type="AlphaFoldDB" id="A0A8J2P6E4"/>
<reference evidence="3" key="1">
    <citation type="submission" date="2021-06" db="EMBL/GenBank/DDBJ databases">
        <authorList>
            <person name="Hodson N. C."/>
            <person name="Mongue J. A."/>
            <person name="Jaron S. K."/>
        </authorList>
    </citation>
    <scope>NUCLEOTIDE SEQUENCE</scope>
</reference>
<evidence type="ECO:0000256" key="1">
    <source>
        <dbReference type="SAM" id="Coils"/>
    </source>
</evidence>
<sequence>MTSPDISFTSSSDSGSDEDFQECPVYKNLRQSKAKLKQVGDPDFLVAECKKLDNKIELLQKNKRKLRKDKIGTLNWSRQLRELESYLEEGNEEELRTLESEHEEVQSTIKDLEEEINELQKQKESIGIQMDRKLNPSAMPFQKIVKRPSKLPRLWNPEKCLSEDGDTVHIVQQTHYGNQIETNEYFVVTVTLYRVDFWGQKTANLIMSEDAFPNLI</sequence>
<keyword evidence="4" id="KW-1185">Reference proteome</keyword>
<feature type="coiled-coil region" evidence="1">
    <location>
        <begin position="49"/>
        <end position="129"/>
    </location>
</feature>
<dbReference type="Proteomes" id="UP000708208">
    <property type="component" value="Unassembled WGS sequence"/>
</dbReference>
<protein>
    <submittedName>
        <fullName evidence="3">Uncharacterized protein</fullName>
    </submittedName>
</protein>
<evidence type="ECO:0000313" key="4">
    <source>
        <dbReference type="Proteomes" id="UP000708208"/>
    </source>
</evidence>